<dbReference type="GO" id="GO:0008270">
    <property type="term" value="F:zinc ion binding"/>
    <property type="evidence" value="ECO:0007669"/>
    <property type="project" value="UniProtKB-KW"/>
</dbReference>
<reference evidence="8" key="2">
    <citation type="journal article" date="2023" name="Commun. Biol.">
        <title>Intrasexual cuticular hydrocarbon dimorphism in a wasp sheds light on hydrocarbon biosynthesis genes in Hymenoptera.</title>
        <authorList>
            <person name="Moris V.C."/>
            <person name="Podsiadlowski L."/>
            <person name="Martin S."/>
            <person name="Oeyen J.P."/>
            <person name="Donath A."/>
            <person name="Petersen M."/>
            <person name="Wilbrandt J."/>
            <person name="Misof B."/>
            <person name="Liedtke D."/>
            <person name="Thamm M."/>
            <person name="Scheiner R."/>
            <person name="Schmitt T."/>
            <person name="Niehuis O."/>
        </authorList>
    </citation>
    <scope>NUCLEOTIDE SEQUENCE</scope>
    <source>
        <strain evidence="8">GBR_01_08_01A</strain>
    </source>
</reference>
<evidence type="ECO:0000256" key="3">
    <source>
        <dbReference type="ARBA" id="ARBA00022771"/>
    </source>
</evidence>
<feature type="domain" description="C2H2-type" evidence="7">
    <location>
        <begin position="624"/>
        <end position="651"/>
    </location>
</feature>
<evidence type="ECO:0000256" key="4">
    <source>
        <dbReference type="ARBA" id="ARBA00022833"/>
    </source>
</evidence>
<feature type="region of interest" description="Disordered" evidence="6">
    <location>
        <begin position="370"/>
        <end position="458"/>
    </location>
</feature>
<dbReference type="SMART" id="SM00355">
    <property type="entry name" value="ZnF_C2H2"/>
    <property type="match status" value="6"/>
</dbReference>
<feature type="domain" description="C2H2-type" evidence="7">
    <location>
        <begin position="684"/>
        <end position="711"/>
    </location>
</feature>
<dbReference type="AlphaFoldDB" id="A0AAD9RSS8"/>
<feature type="compositionally biased region" description="Basic and acidic residues" evidence="6">
    <location>
        <begin position="515"/>
        <end position="526"/>
    </location>
</feature>
<organism evidence="8 9">
    <name type="scientific">Odynerus spinipes</name>
    <dbReference type="NCBI Taxonomy" id="1348599"/>
    <lineage>
        <taxon>Eukaryota</taxon>
        <taxon>Metazoa</taxon>
        <taxon>Ecdysozoa</taxon>
        <taxon>Arthropoda</taxon>
        <taxon>Hexapoda</taxon>
        <taxon>Insecta</taxon>
        <taxon>Pterygota</taxon>
        <taxon>Neoptera</taxon>
        <taxon>Endopterygota</taxon>
        <taxon>Hymenoptera</taxon>
        <taxon>Apocrita</taxon>
        <taxon>Aculeata</taxon>
        <taxon>Vespoidea</taxon>
        <taxon>Vespidae</taxon>
        <taxon>Eumeninae</taxon>
        <taxon>Odynerus</taxon>
    </lineage>
</organism>
<feature type="compositionally biased region" description="Acidic residues" evidence="6">
    <location>
        <begin position="400"/>
        <end position="409"/>
    </location>
</feature>
<accession>A0AAD9RSS8</accession>
<evidence type="ECO:0000256" key="1">
    <source>
        <dbReference type="ARBA" id="ARBA00022723"/>
    </source>
</evidence>
<dbReference type="PANTHER" id="PTHR24379">
    <property type="entry name" value="KRAB AND ZINC FINGER DOMAIN-CONTAINING"/>
    <property type="match status" value="1"/>
</dbReference>
<gene>
    <name evidence="8" type="ORF">KPH14_009979</name>
</gene>
<evidence type="ECO:0000313" key="9">
    <source>
        <dbReference type="Proteomes" id="UP001258017"/>
    </source>
</evidence>
<name>A0AAD9RSS8_9HYME</name>
<dbReference type="EMBL" id="JAIFRP010000021">
    <property type="protein sequence ID" value="KAK2585292.1"/>
    <property type="molecule type" value="Genomic_DNA"/>
</dbReference>
<comment type="caution">
    <text evidence="8">The sequence shown here is derived from an EMBL/GenBank/DDBJ whole genome shotgun (WGS) entry which is preliminary data.</text>
</comment>
<keyword evidence="9" id="KW-1185">Reference proteome</keyword>
<evidence type="ECO:0000256" key="2">
    <source>
        <dbReference type="ARBA" id="ARBA00022737"/>
    </source>
</evidence>
<feature type="domain" description="C2H2-type" evidence="7">
    <location>
        <begin position="656"/>
        <end position="683"/>
    </location>
</feature>
<dbReference type="PROSITE" id="PS00028">
    <property type="entry name" value="ZINC_FINGER_C2H2_1"/>
    <property type="match status" value="1"/>
</dbReference>
<feature type="compositionally biased region" description="Acidic residues" evidence="6">
    <location>
        <begin position="429"/>
        <end position="441"/>
    </location>
</feature>
<keyword evidence="3 5" id="KW-0863">Zinc-finger</keyword>
<feature type="domain" description="C2H2-type" evidence="7">
    <location>
        <begin position="712"/>
        <end position="740"/>
    </location>
</feature>
<keyword evidence="4" id="KW-0862">Zinc</keyword>
<dbReference type="Gene3D" id="3.30.160.60">
    <property type="entry name" value="Classic Zinc Finger"/>
    <property type="match status" value="4"/>
</dbReference>
<evidence type="ECO:0000259" key="7">
    <source>
        <dbReference type="PROSITE" id="PS50157"/>
    </source>
</evidence>
<dbReference type="InterPro" id="IPR013087">
    <property type="entry name" value="Znf_C2H2_type"/>
</dbReference>
<dbReference type="Proteomes" id="UP001258017">
    <property type="component" value="Unassembled WGS sequence"/>
</dbReference>
<feature type="compositionally biased region" description="Basic and acidic residues" evidence="6">
    <location>
        <begin position="385"/>
        <end position="399"/>
    </location>
</feature>
<keyword evidence="1" id="KW-0479">Metal-binding</keyword>
<feature type="compositionally biased region" description="Polar residues" evidence="6">
    <location>
        <begin position="448"/>
        <end position="457"/>
    </location>
</feature>
<keyword evidence="2" id="KW-0677">Repeat</keyword>
<sequence>MQKNQSEIKGNRRTRYVTTPELKKKNVPNSTFTNVAAFSSHRPSMLSSEFSQPRNLFQQRKHPTSRQSILPSQILLDSTREAEARSKDTELKLLYADYLQTIMLEHITKKKSEDMKNTLISQLATIAKECAQDEEKLLKLKISERDIKYSSIVQAELDSQIEEINEYFGNGKINTMKEIMSHLCSVLEPLDQLTCKNVILPEKTEEWLELQKSFKECRNTLGRIRELINDNAEMYQAVHDGIKDFITVYNDIESCQKKFDKVLSNLQILVLKNANEFYPGTVISYYSNFFIRDRGTCLTSQIIRRMEYGIWSLHVAGELWGDPRLARRHPILPPNATQILPRAALALSALHQPTDMVPLPLTLTGPPYGPMELVTKSSGTSADAEPAKDENGEAVRHEENDDDDDDNEGNEGNIEKSDENENQISEQIENNDNEDGEESDSESTGSSRRSANNNFSVKSLDPMSCLGLDKEGAVSPVLNGWVLGAYTAMLGRLSAATAALEATKIPNVPSDSDSESEHSSYTERSRGSSPNASNVHRGYSCGSCDVVAPTRPALRKHIADCHPTLNGTETKESRTCPAAGCDFATNSRCEMETHVAAHVAQGMTPTGKKRSLALQRVRYEREEYRCSLCSYACTIEKAFQRHLRAHARGTAPETRVSCAVCGADRSSEVDLSRHMRRHRDDRYFCCDICIFRTVQLKKLIQHRRMHTGEKPHLCPHCAYRSARRDNLRSHVRRVHKKENLYCDTFSPRGMLIAPTINERDTAIVQSPASSPSSNPESTN</sequence>
<dbReference type="InterPro" id="IPR036236">
    <property type="entry name" value="Znf_C2H2_sf"/>
</dbReference>
<protein>
    <recommendedName>
        <fullName evidence="7">C2H2-type domain-containing protein</fullName>
    </recommendedName>
</protein>
<dbReference type="SUPFAM" id="SSF57667">
    <property type="entry name" value="beta-beta-alpha zinc fingers"/>
    <property type="match status" value="2"/>
</dbReference>
<reference evidence="8" key="1">
    <citation type="submission" date="2021-08" db="EMBL/GenBank/DDBJ databases">
        <authorList>
            <person name="Misof B."/>
            <person name="Oliver O."/>
            <person name="Podsiadlowski L."/>
            <person name="Donath A."/>
            <person name="Peters R."/>
            <person name="Mayer C."/>
            <person name="Rust J."/>
            <person name="Gunkel S."/>
            <person name="Lesny P."/>
            <person name="Martin S."/>
            <person name="Oeyen J.P."/>
            <person name="Petersen M."/>
            <person name="Panagiotis P."/>
            <person name="Wilbrandt J."/>
            <person name="Tanja T."/>
        </authorList>
    </citation>
    <scope>NUCLEOTIDE SEQUENCE</scope>
    <source>
        <strain evidence="8">GBR_01_08_01A</strain>
        <tissue evidence="8">Thorax + abdomen</tissue>
    </source>
</reference>
<evidence type="ECO:0000256" key="6">
    <source>
        <dbReference type="SAM" id="MobiDB-lite"/>
    </source>
</evidence>
<dbReference type="PROSITE" id="PS50157">
    <property type="entry name" value="ZINC_FINGER_C2H2_2"/>
    <property type="match status" value="4"/>
</dbReference>
<evidence type="ECO:0000256" key="5">
    <source>
        <dbReference type="PROSITE-ProRule" id="PRU00042"/>
    </source>
</evidence>
<proteinExistence type="predicted"/>
<feature type="region of interest" description="Disordered" evidence="6">
    <location>
        <begin position="506"/>
        <end position="533"/>
    </location>
</feature>
<dbReference type="PANTHER" id="PTHR24379:SF121">
    <property type="entry name" value="C2H2-TYPE DOMAIN-CONTAINING PROTEIN"/>
    <property type="match status" value="1"/>
</dbReference>
<evidence type="ECO:0000313" key="8">
    <source>
        <dbReference type="EMBL" id="KAK2585292.1"/>
    </source>
</evidence>